<feature type="transmembrane region" description="Helical" evidence="1">
    <location>
        <begin position="156"/>
        <end position="176"/>
    </location>
</feature>
<reference evidence="2 3" key="1">
    <citation type="submission" date="2017-05" db="EMBL/GenBank/DDBJ databases">
        <authorList>
            <person name="Varghese N."/>
            <person name="Submissions S."/>
        </authorList>
    </citation>
    <scope>NUCLEOTIDE SEQUENCE [LARGE SCALE GENOMIC DNA]</scope>
    <source>
        <strain evidence="2 3">DSM 27040</strain>
    </source>
</reference>
<feature type="transmembrane region" description="Helical" evidence="1">
    <location>
        <begin position="48"/>
        <end position="71"/>
    </location>
</feature>
<dbReference type="AlphaFoldDB" id="A0A521EVD5"/>
<feature type="transmembrane region" description="Helical" evidence="1">
    <location>
        <begin position="224"/>
        <end position="243"/>
    </location>
</feature>
<sequence>MIIKKNIAIAIIFQFFNVLGLPMPLLYTNILSILRFDKVLLNKKYSRILFYVIIVSLLYFAFHYAIGINLFEYVKTLLLLIIVLINCFFIHRYILINKNEFAVIFEWIAKIGFILFIVSIPFFFWPESGLFYRWHNFGLGLLNIPRYKGLVYEPSFYALLSTPVLIYYISDIYANYRGFKSYVLFILVLIPYLLTLSLGAIALLFLSVFIVYGFSIIKRRVKKALVYMFLILSLFGTLTFITHNPISTRVNLLIQGKDSSGSGRTTDAFFLATVMANSKSLIFGIGLGQIKIVGEKYIRAFYNYNEGWKRVSLPNASAETLAIYGFLGFFLFRILLPLILFIRFFDKLSLFNKNLFVFIFLYQFTGSFITSTVEYYIWILSLTPLKDESEKLNVKVNKIIKL</sequence>
<proteinExistence type="predicted"/>
<evidence type="ECO:0000313" key="2">
    <source>
        <dbReference type="EMBL" id="SMO87887.1"/>
    </source>
</evidence>
<dbReference type="Proteomes" id="UP000319040">
    <property type="component" value="Unassembled WGS sequence"/>
</dbReference>
<accession>A0A521EVD5</accession>
<dbReference type="EMBL" id="FXTB01000011">
    <property type="protein sequence ID" value="SMO87887.1"/>
    <property type="molecule type" value="Genomic_DNA"/>
</dbReference>
<feature type="transmembrane region" description="Helical" evidence="1">
    <location>
        <begin position="321"/>
        <end position="342"/>
    </location>
</feature>
<dbReference type="RefSeq" id="WP_142534559.1">
    <property type="nucleotide sequence ID" value="NZ_FXTB01000011.1"/>
</dbReference>
<keyword evidence="1" id="KW-0472">Membrane</keyword>
<feature type="transmembrane region" description="Helical" evidence="1">
    <location>
        <begin position="182"/>
        <end position="212"/>
    </location>
</feature>
<evidence type="ECO:0000313" key="3">
    <source>
        <dbReference type="Proteomes" id="UP000319040"/>
    </source>
</evidence>
<organism evidence="2 3">
    <name type="scientific">Saccharicrinis carchari</name>
    <dbReference type="NCBI Taxonomy" id="1168039"/>
    <lineage>
        <taxon>Bacteria</taxon>
        <taxon>Pseudomonadati</taxon>
        <taxon>Bacteroidota</taxon>
        <taxon>Bacteroidia</taxon>
        <taxon>Marinilabiliales</taxon>
        <taxon>Marinilabiliaceae</taxon>
        <taxon>Saccharicrinis</taxon>
    </lineage>
</organism>
<feature type="transmembrane region" description="Helical" evidence="1">
    <location>
        <begin position="107"/>
        <end position="125"/>
    </location>
</feature>
<gene>
    <name evidence="2" type="ORF">SAMN06265379_111113</name>
</gene>
<name>A0A521EVD5_SACCC</name>
<keyword evidence="1" id="KW-1133">Transmembrane helix</keyword>
<feature type="transmembrane region" description="Helical" evidence="1">
    <location>
        <begin position="6"/>
        <end position="27"/>
    </location>
</feature>
<protein>
    <recommendedName>
        <fullName evidence="4">O-Antigen ligase</fullName>
    </recommendedName>
</protein>
<dbReference type="OrthoDB" id="627751at2"/>
<evidence type="ECO:0008006" key="4">
    <source>
        <dbReference type="Google" id="ProtNLM"/>
    </source>
</evidence>
<evidence type="ECO:0000256" key="1">
    <source>
        <dbReference type="SAM" id="Phobius"/>
    </source>
</evidence>
<keyword evidence="1" id="KW-0812">Transmembrane</keyword>
<keyword evidence="3" id="KW-1185">Reference proteome</keyword>
<feature type="transmembrane region" description="Helical" evidence="1">
    <location>
        <begin position="354"/>
        <end position="378"/>
    </location>
</feature>
<feature type="transmembrane region" description="Helical" evidence="1">
    <location>
        <begin position="77"/>
        <end position="95"/>
    </location>
</feature>